<comment type="caution">
    <text evidence="1">The sequence shown here is derived from an EMBL/GenBank/DDBJ whole genome shotgun (WGS) entry which is preliminary data.</text>
</comment>
<proteinExistence type="predicted"/>
<evidence type="ECO:0000313" key="2">
    <source>
        <dbReference type="Proteomes" id="UP000670092"/>
    </source>
</evidence>
<evidence type="ECO:0000313" key="1">
    <source>
        <dbReference type="EMBL" id="KAG5299778.1"/>
    </source>
</evidence>
<name>A0A8H8D4T0_AJECA</name>
<dbReference type="AlphaFoldDB" id="A0A8H8D4T0"/>
<gene>
    <name evidence="1" type="ORF">I7I52_10200</name>
</gene>
<sequence>MLRQAGHSPSFLRHTKIYFDPMAVSSANCKGKKIYPFHQVCLINWEVRRPERELYLSPV</sequence>
<dbReference type="EMBL" id="JAEVHI010000002">
    <property type="protein sequence ID" value="KAG5299778.1"/>
    <property type="molecule type" value="Genomic_DNA"/>
</dbReference>
<accession>A0A8H8D4T0</accession>
<dbReference type="OrthoDB" id="5979581at2759"/>
<reference evidence="1 2" key="1">
    <citation type="submission" date="2021-01" db="EMBL/GenBank/DDBJ databases">
        <title>Chromosome-level genome assembly of a human fungal pathogen reveals clustering of transcriptionally co-regulated genes.</title>
        <authorList>
            <person name="Voorhies M."/>
            <person name="Cohen S."/>
            <person name="Shea T.P."/>
            <person name="Petrus S."/>
            <person name="Munoz J.F."/>
            <person name="Poplawski S."/>
            <person name="Goldman W.E."/>
            <person name="Michael T."/>
            <person name="Cuomo C.A."/>
            <person name="Sil A."/>
            <person name="Beyhan S."/>
        </authorList>
    </citation>
    <scope>NUCLEOTIDE SEQUENCE [LARGE SCALE GENOMIC DNA]</scope>
    <source>
        <strain evidence="1 2">G184AR</strain>
    </source>
</reference>
<organism evidence="1 2">
    <name type="scientific">Ajellomyces capsulatus</name>
    <name type="common">Darling's disease fungus</name>
    <name type="synonym">Histoplasma capsulatum</name>
    <dbReference type="NCBI Taxonomy" id="5037"/>
    <lineage>
        <taxon>Eukaryota</taxon>
        <taxon>Fungi</taxon>
        <taxon>Dikarya</taxon>
        <taxon>Ascomycota</taxon>
        <taxon>Pezizomycotina</taxon>
        <taxon>Eurotiomycetes</taxon>
        <taxon>Eurotiomycetidae</taxon>
        <taxon>Onygenales</taxon>
        <taxon>Ajellomycetaceae</taxon>
        <taxon>Histoplasma</taxon>
    </lineage>
</organism>
<protein>
    <submittedName>
        <fullName evidence="1">Uncharacterized protein</fullName>
    </submittedName>
</protein>
<dbReference type="Proteomes" id="UP000670092">
    <property type="component" value="Unassembled WGS sequence"/>
</dbReference>
<dbReference type="VEuPathDB" id="FungiDB:I7I52_10200"/>